<keyword evidence="1" id="KW-0479">Metal-binding</keyword>
<sequence>MDNKFATCRLCNKKLKYLISTGNLETHVVKQQPIQYDQQLNKNKPVDATQVDTDDENESNDPSQVETISSTPVSPVPEAATEVEISYRSESQQSIFSGNLPGPSTSKESQSQHSQPLENLPILSTSKQSQQKRSICEPKYENEDDN</sequence>
<comment type="caution">
    <text evidence="6">The sequence shown here is derived from an EMBL/GenBank/DDBJ whole genome shotgun (WGS) entry which is preliminary data.</text>
</comment>
<organism evidence="6 7">
    <name type="scientific">Acanthoscelides obtectus</name>
    <name type="common">Bean weevil</name>
    <name type="synonym">Bruchus obtectus</name>
    <dbReference type="NCBI Taxonomy" id="200917"/>
    <lineage>
        <taxon>Eukaryota</taxon>
        <taxon>Metazoa</taxon>
        <taxon>Ecdysozoa</taxon>
        <taxon>Arthropoda</taxon>
        <taxon>Hexapoda</taxon>
        <taxon>Insecta</taxon>
        <taxon>Pterygota</taxon>
        <taxon>Neoptera</taxon>
        <taxon>Endopterygota</taxon>
        <taxon>Coleoptera</taxon>
        <taxon>Polyphaga</taxon>
        <taxon>Cucujiformia</taxon>
        <taxon>Chrysomeloidea</taxon>
        <taxon>Chrysomelidae</taxon>
        <taxon>Bruchinae</taxon>
        <taxon>Bruchini</taxon>
        <taxon>Acanthoscelides</taxon>
    </lineage>
</organism>
<keyword evidence="7" id="KW-1185">Reference proteome</keyword>
<gene>
    <name evidence="6" type="ORF">ACAOBT_LOCUS2723</name>
</gene>
<evidence type="ECO:0000256" key="2">
    <source>
        <dbReference type="ARBA" id="ARBA00022771"/>
    </source>
</evidence>
<evidence type="ECO:0000313" key="6">
    <source>
        <dbReference type="EMBL" id="CAH1958580.1"/>
    </source>
</evidence>
<dbReference type="AlphaFoldDB" id="A0A9P0JR20"/>
<dbReference type="EMBL" id="CAKOFQ010006678">
    <property type="protein sequence ID" value="CAH1958580.1"/>
    <property type="molecule type" value="Genomic_DNA"/>
</dbReference>
<feature type="domain" description="BED-type" evidence="5">
    <location>
        <begin position="2"/>
        <end position="30"/>
    </location>
</feature>
<keyword evidence="2" id="KW-0863">Zinc-finger</keyword>
<evidence type="ECO:0000313" key="7">
    <source>
        <dbReference type="Proteomes" id="UP001152888"/>
    </source>
</evidence>
<evidence type="ECO:0000256" key="3">
    <source>
        <dbReference type="ARBA" id="ARBA00022833"/>
    </source>
</evidence>
<feature type="compositionally biased region" description="Polar residues" evidence="4">
    <location>
        <begin position="88"/>
        <end position="133"/>
    </location>
</feature>
<evidence type="ECO:0000259" key="5">
    <source>
        <dbReference type="Pfam" id="PF02892"/>
    </source>
</evidence>
<feature type="region of interest" description="Disordered" evidence="4">
    <location>
        <begin position="33"/>
        <end position="146"/>
    </location>
</feature>
<feature type="compositionally biased region" description="Polar residues" evidence="4">
    <location>
        <begin position="60"/>
        <end position="73"/>
    </location>
</feature>
<proteinExistence type="predicted"/>
<dbReference type="GO" id="GO:0003677">
    <property type="term" value="F:DNA binding"/>
    <property type="evidence" value="ECO:0007669"/>
    <property type="project" value="InterPro"/>
</dbReference>
<keyword evidence="3" id="KW-0862">Zinc</keyword>
<protein>
    <recommendedName>
        <fullName evidence="5">BED-type domain-containing protein</fullName>
    </recommendedName>
</protein>
<reference evidence="6" key="1">
    <citation type="submission" date="2022-03" db="EMBL/GenBank/DDBJ databases">
        <authorList>
            <person name="Sayadi A."/>
        </authorList>
    </citation>
    <scope>NUCLEOTIDE SEQUENCE</scope>
</reference>
<dbReference type="GO" id="GO:0008270">
    <property type="term" value="F:zinc ion binding"/>
    <property type="evidence" value="ECO:0007669"/>
    <property type="project" value="UniProtKB-KW"/>
</dbReference>
<evidence type="ECO:0000256" key="4">
    <source>
        <dbReference type="SAM" id="MobiDB-lite"/>
    </source>
</evidence>
<feature type="compositionally biased region" description="Basic and acidic residues" evidence="4">
    <location>
        <begin position="134"/>
        <end position="146"/>
    </location>
</feature>
<feature type="compositionally biased region" description="Polar residues" evidence="4">
    <location>
        <begin position="33"/>
        <end position="42"/>
    </location>
</feature>
<dbReference type="Proteomes" id="UP001152888">
    <property type="component" value="Unassembled WGS sequence"/>
</dbReference>
<dbReference type="Pfam" id="PF02892">
    <property type="entry name" value="zf-BED"/>
    <property type="match status" value="1"/>
</dbReference>
<accession>A0A9P0JR20</accession>
<name>A0A9P0JR20_ACAOB</name>
<evidence type="ECO:0000256" key="1">
    <source>
        <dbReference type="ARBA" id="ARBA00022723"/>
    </source>
</evidence>
<dbReference type="InterPro" id="IPR003656">
    <property type="entry name" value="Znf_BED"/>
</dbReference>